<dbReference type="GO" id="GO:0005524">
    <property type="term" value="F:ATP binding"/>
    <property type="evidence" value="ECO:0007669"/>
    <property type="project" value="InterPro"/>
</dbReference>
<reference evidence="2" key="1">
    <citation type="journal article" date="2020" name="Nature">
        <title>Giant virus diversity and host interactions through global metagenomics.</title>
        <authorList>
            <person name="Schulz F."/>
            <person name="Roux S."/>
            <person name="Paez-Espino D."/>
            <person name="Jungbluth S."/>
            <person name="Walsh D.A."/>
            <person name="Denef V.J."/>
            <person name="McMahon K.D."/>
            <person name="Konstantinidis K.T."/>
            <person name="Eloe-Fadrosh E.A."/>
            <person name="Kyrpides N.C."/>
            <person name="Woyke T."/>
        </authorList>
    </citation>
    <scope>NUCLEOTIDE SEQUENCE</scope>
    <source>
        <strain evidence="2">GVMAG-S-1035118-87</strain>
    </source>
</reference>
<name>A0A6C0AHF7_9ZZZZ</name>
<dbReference type="GO" id="GO:0005737">
    <property type="term" value="C:cytoplasm"/>
    <property type="evidence" value="ECO:0007669"/>
    <property type="project" value="TreeGrafter"/>
</dbReference>
<sequence>MIVSVEGNIGSGKSTVLKAMRERYPDIGVPIVYVDEPVSQWEQIKSKEGKNMIELFYANPSKYAFSFQMMAYISRFTMIRAAVQANPNSIILTERCLLTDYNIFASMLHEQGQMLDEEFTIYKTWFHTFQQEIPVDSIVYIRCRPTTAFTRCKKRARVGEEIPLEYLTQCHEKHETWMNGYPSKLVIENDETTLEEVLASILEFIR</sequence>
<proteinExistence type="predicted"/>
<dbReference type="EMBL" id="MN740626">
    <property type="protein sequence ID" value="QHS79234.1"/>
    <property type="molecule type" value="Genomic_DNA"/>
</dbReference>
<evidence type="ECO:0000313" key="2">
    <source>
        <dbReference type="EMBL" id="QHS79234.1"/>
    </source>
</evidence>
<dbReference type="AlphaFoldDB" id="A0A6C0AHF7"/>
<organism evidence="2">
    <name type="scientific">viral metagenome</name>
    <dbReference type="NCBI Taxonomy" id="1070528"/>
    <lineage>
        <taxon>unclassified sequences</taxon>
        <taxon>metagenomes</taxon>
        <taxon>organismal metagenomes</taxon>
    </lineage>
</organism>
<dbReference type="InterPro" id="IPR002624">
    <property type="entry name" value="DCK/DGK"/>
</dbReference>
<dbReference type="PIRSF" id="PIRSF000705">
    <property type="entry name" value="DNK"/>
    <property type="match status" value="1"/>
</dbReference>
<accession>A0A6C0AHF7</accession>
<dbReference type="GO" id="GO:0019136">
    <property type="term" value="F:deoxynucleoside kinase activity"/>
    <property type="evidence" value="ECO:0007669"/>
    <property type="project" value="InterPro"/>
</dbReference>
<dbReference type="SUPFAM" id="SSF52540">
    <property type="entry name" value="P-loop containing nucleoside triphosphate hydrolases"/>
    <property type="match status" value="1"/>
</dbReference>
<dbReference type="Pfam" id="PF01712">
    <property type="entry name" value="dNK"/>
    <property type="match status" value="1"/>
</dbReference>
<protein>
    <recommendedName>
        <fullName evidence="1">Deoxynucleoside kinase domain-containing protein</fullName>
    </recommendedName>
</protein>
<dbReference type="PANTHER" id="PTHR10513">
    <property type="entry name" value="DEOXYNUCLEOSIDE KINASE"/>
    <property type="match status" value="1"/>
</dbReference>
<dbReference type="Gene3D" id="3.40.50.300">
    <property type="entry name" value="P-loop containing nucleotide triphosphate hydrolases"/>
    <property type="match status" value="1"/>
</dbReference>
<dbReference type="InterPro" id="IPR031314">
    <property type="entry name" value="DNK_dom"/>
</dbReference>
<dbReference type="InterPro" id="IPR050566">
    <property type="entry name" value="Deoxyribonucleoside_kinase"/>
</dbReference>
<dbReference type="InterPro" id="IPR027417">
    <property type="entry name" value="P-loop_NTPase"/>
</dbReference>
<feature type="domain" description="Deoxynucleoside kinase" evidence="1">
    <location>
        <begin position="3"/>
        <end position="191"/>
    </location>
</feature>
<evidence type="ECO:0000259" key="1">
    <source>
        <dbReference type="Pfam" id="PF01712"/>
    </source>
</evidence>
<dbReference type="PANTHER" id="PTHR10513:SF35">
    <property type="entry name" value="DEOXYADENOSINE KINASE"/>
    <property type="match status" value="1"/>
</dbReference>